<reference evidence="2 3" key="1">
    <citation type="journal article" date="2019" name="Emerg. Microbes Infect.">
        <title>Comprehensive subspecies identification of 175 nontuberculous mycobacteria species based on 7547 genomic profiles.</title>
        <authorList>
            <person name="Matsumoto Y."/>
            <person name="Kinjo T."/>
            <person name="Motooka D."/>
            <person name="Nabeya D."/>
            <person name="Jung N."/>
            <person name="Uechi K."/>
            <person name="Horii T."/>
            <person name="Iida T."/>
            <person name="Fujita J."/>
            <person name="Nakamura S."/>
        </authorList>
    </citation>
    <scope>NUCLEOTIDE SEQUENCE [LARGE SCALE GENOMIC DNA]</scope>
    <source>
        <strain evidence="2 3">JCM 30996</strain>
    </source>
</reference>
<keyword evidence="3" id="KW-1185">Reference proteome</keyword>
<dbReference type="InterPro" id="IPR003870">
    <property type="entry name" value="DUF222"/>
</dbReference>
<organism evidence="2 3">
    <name type="scientific">Mycolicibacterium hippocampi</name>
    <dbReference type="NCBI Taxonomy" id="659824"/>
    <lineage>
        <taxon>Bacteria</taxon>
        <taxon>Bacillati</taxon>
        <taxon>Actinomycetota</taxon>
        <taxon>Actinomycetes</taxon>
        <taxon>Mycobacteriales</taxon>
        <taxon>Mycobacteriaceae</taxon>
        <taxon>Mycolicibacterium</taxon>
    </lineage>
</organism>
<gene>
    <name evidence="2" type="ORF">MHIP_06250</name>
</gene>
<dbReference type="Proteomes" id="UP000465304">
    <property type="component" value="Unassembled WGS sequence"/>
</dbReference>
<comment type="caution">
    <text evidence="2">The sequence shown here is derived from an EMBL/GenBank/DDBJ whole genome shotgun (WGS) entry which is preliminary data.</text>
</comment>
<evidence type="ECO:0000259" key="1">
    <source>
        <dbReference type="Pfam" id="PF02720"/>
    </source>
</evidence>
<sequence length="101" mass="10919">MSSKNEILTALDAADDAWQALSTEPITALRPADQRAVLIRLEAMDKKLAALRRKLLGAMVVGPAPVEFAGAPWAEVLARRLRISVGEAQRRIDDASEPKSA</sequence>
<evidence type="ECO:0000313" key="2">
    <source>
        <dbReference type="EMBL" id="GFH00142.1"/>
    </source>
</evidence>
<protein>
    <recommendedName>
        <fullName evidence="1">DUF222 domain-containing protein</fullName>
    </recommendedName>
</protein>
<dbReference type="EMBL" id="BLLB01000002">
    <property type="protein sequence ID" value="GFH00142.1"/>
    <property type="molecule type" value="Genomic_DNA"/>
</dbReference>
<dbReference type="Pfam" id="PF02720">
    <property type="entry name" value="DUF222"/>
    <property type="match status" value="1"/>
</dbReference>
<feature type="domain" description="DUF222" evidence="1">
    <location>
        <begin position="36"/>
        <end position="96"/>
    </location>
</feature>
<dbReference type="AlphaFoldDB" id="A0A7I9ZGK4"/>
<dbReference type="RefSeq" id="WP_163887025.1">
    <property type="nucleotide sequence ID" value="NZ_BLLB01000002.1"/>
</dbReference>
<proteinExistence type="predicted"/>
<evidence type="ECO:0000313" key="3">
    <source>
        <dbReference type="Proteomes" id="UP000465304"/>
    </source>
</evidence>
<name>A0A7I9ZGK4_9MYCO</name>
<accession>A0A7I9ZGK4</accession>